<protein>
    <submittedName>
        <fullName evidence="1">3223_t:CDS:1</fullName>
    </submittedName>
</protein>
<dbReference type="Proteomes" id="UP000789702">
    <property type="component" value="Unassembled WGS sequence"/>
</dbReference>
<sequence length="204" mass="22344">EYFRSGADKVSIGSDAVYAVEKYLANDKKLSGNTAIETIARAYGSQAVVISVDPRRVYVDSPANAMGHHVIPTAYPGPKGETWCWYQCTVKGGREGRDIDVHQLVTTCEAMGAGEILLNCMNKDGTNSGYDLELIQDVKKAVDIPVIASSGAGREEHFEKVFVETNVEAALAAGIFHRREVPIQNVKNYLKERNILVRNLVSTL</sequence>
<proteinExistence type="predicted"/>
<dbReference type="EMBL" id="CAJVPU010017589">
    <property type="protein sequence ID" value="CAG8660507.1"/>
    <property type="molecule type" value="Genomic_DNA"/>
</dbReference>
<evidence type="ECO:0000313" key="2">
    <source>
        <dbReference type="Proteomes" id="UP000789702"/>
    </source>
</evidence>
<gene>
    <name evidence="1" type="ORF">DHETER_LOCUS9730</name>
</gene>
<accession>A0ACA9NKJ7</accession>
<name>A0ACA9NKJ7_9GLOM</name>
<reference evidence="1" key="1">
    <citation type="submission" date="2021-06" db="EMBL/GenBank/DDBJ databases">
        <authorList>
            <person name="Kallberg Y."/>
            <person name="Tangrot J."/>
            <person name="Rosling A."/>
        </authorList>
    </citation>
    <scope>NUCLEOTIDE SEQUENCE</scope>
    <source>
        <strain evidence="1">IL203A</strain>
    </source>
</reference>
<feature type="non-terminal residue" evidence="1">
    <location>
        <position position="1"/>
    </location>
</feature>
<organism evidence="1 2">
    <name type="scientific">Dentiscutata heterogama</name>
    <dbReference type="NCBI Taxonomy" id="1316150"/>
    <lineage>
        <taxon>Eukaryota</taxon>
        <taxon>Fungi</taxon>
        <taxon>Fungi incertae sedis</taxon>
        <taxon>Mucoromycota</taxon>
        <taxon>Glomeromycotina</taxon>
        <taxon>Glomeromycetes</taxon>
        <taxon>Diversisporales</taxon>
        <taxon>Gigasporaceae</taxon>
        <taxon>Dentiscutata</taxon>
    </lineage>
</organism>
<comment type="caution">
    <text evidence="1">The sequence shown here is derived from an EMBL/GenBank/DDBJ whole genome shotgun (WGS) entry which is preliminary data.</text>
</comment>
<keyword evidence="2" id="KW-1185">Reference proteome</keyword>
<evidence type="ECO:0000313" key="1">
    <source>
        <dbReference type="EMBL" id="CAG8660507.1"/>
    </source>
</evidence>